<keyword evidence="1 7" id="KW-0808">Transferase</keyword>
<evidence type="ECO:0000313" key="8">
    <source>
        <dbReference type="Proteomes" id="UP001176806"/>
    </source>
</evidence>
<keyword evidence="8" id="KW-1185">Reference proteome</keyword>
<feature type="domain" description="DhaK" evidence="6">
    <location>
        <begin position="7"/>
        <end position="323"/>
    </location>
</feature>
<organism evidence="7 8">
    <name type="scientific">Flavivirga jejuensis</name>
    <dbReference type="NCBI Taxonomy" id="870487"/>
    <lineage>
        <taxon>Bacteria</taxon>
        <taxon>Pseudomonadati</taxon>
        <taxon>Bacteroidota</taxon>
        <taxon>Flavobacteriia</taxon>
        <taxon>Flavobacteriales</taxon>
        <taxon>Flavobacteriaceae</taxon>
        <taxon>Flavivirga</taxon>
    </lineage>
</organism>
<evidence type="ECO:0000256" key="2">
    <source>
        <dbReference type="ARBA" id="ARBA00022741"/>
    </source>
</evidence>
<dbReference type="Pfam" id="PF02733">
    <property type="entry name" value="Dak1"/>
    <property type="match status" value="1"/>
</dbReference>
<dbReference type="InterPro" id="IPR050861">
    <property type="entry name" value="Dihydroxyacetone_Kinase"/>
</dbReference>
<dbReference type="PROSITE" id="PS51481">
    <property type="entry name" value="DHAK"/>
    <property type="match status" value="1"/>
</dbReference>
<dbReference type="PANTHER" id="PTHR28629:SF4">
    <property type="entry name" value="TRIOKINASE_FMN CYCLASE"/>
    <property type="match status" value="1"/>
</dbReference>
<sequence length="548" mass="58299">MKRYFNESENVVTQAIDGILRLSGEHGVKRADAFPASKFVTRNKIDKSKVAIISGGGAGHEPAHIGFIGKGMLTAAVSGEVFASPSVEAVLSCILHVTGDAGCLLIVKNYTGDRLNFGLAAERAKKAGKKVEMVVVSDDIAIPNAPQPRGIAGTLFVHKIAGHLAEQGSCLEAVKAGAIEAAKNSFSLGLAVSTCSLPGTEVNIIGDTAELGLGIHGEPGLDKVSFKGGKEAVTMVLSKLFAKTDSDERYAILINNLGSITPLEMSIITDEVLQSRYKDQIELVIGPASLMTSLNMYGFSFSIIKLTKENRAMLKSEVAPIAWPKAMEPKDPVTFDISYQKLRKEFLPSRNPRTEHFIQTICLNLLDAEAYLNELDKKIGDGDTGATFAAGARGIMKLLDNHSLPLDNTSDLLTNMGELLASYMGGSSGVLLSIMFTNAGAMMSEGMDFPDALENGVNMMMKYGGARKGSRTMVDVLLPAIEKLKQGSLEEAAIAARKAANDTAKMDKASSGRSSYLRAESLLGVIDPGSEAVAIVFECITTKNLETV</sequence>
<dbReference type="SUPFAM" id="SSF101473">
    <property type="entry name" value="DhaL-like"/>
    <property type="match status" value="1"/>
</dbReference>
<dbReference type="EMBL" id="JAUOEL010000002">
    <property type="protein sequence ID" value="MDO5973650.1"/>
    <property type="molecule type" value="Genomic_DNA"/>
</dbReference>
<accession>A0ABT8WKG7</accession>
<dbReference type="GO" id="GO:0047324">
    <property type="term" value="F:phosphoenolpyruvate-glycerone phosphotransferase activity"/>
    <property type="evidence" value="ECO:0007669"/>
    <property type="project" value="UniProtKB-EC"/>
</dbReference>
<gene>
    <name evidence="7" type="ORF">Q4Q40_05595</name>
</gene>
<dbReference type="InterPro" id="IPR036117">
    <property type="entry name" value="DhaL_dom_sf"/>
</dbReference>
<evidence type="ECO:0000259" key="6">
    <source>
        <dbReference type="PROSITE" id="PS51481"/>
    </source>
</evidence>
<comment type="caution">
    <text evidence="7">The sequence shown here is derived from an EMBL/GenBank/DDBJ whole genome shotgun (WGS) entry which is preliminary data.</text>
</comment>
<evidence type="ECO:0000313" key="7">
    <source>
        <dbReference type="EMBL" id="MDO5973650.1"/>
    </source>
</evidence>
<dbReference type="RefSeq" id="WP_303300759.1">
    <property type="nucleotide sequence ID" value="NZ_BAABDA010000051.1"/>
</dbReference>
<keyword evidence="3 7" id="KW-0418">Kinase</keyword>
<dbReference type="EC" id="2.7.1.121" evidence="7"/>
<dbReference type="PANTHER" id="PTHR28629">
    <property type="entry name" value="TRIOKINASE/FMN CYCLASE"/>
    <property type="match status" value="1"/>
</dbReference>
<protein>
    <submittedName>
        <fullName evidence="7">Dihydroxyacetone kinase subunit DhaK</fullName>
        <ecNumber evidence="7">2.7.1.121</ecNumber>
    </submittedName>
</protein>
<dbReference type="InterPro" id="IPR004007">
    <property type="entry name" value="DhaL_dom"/>
</dbReference>
<name>A0ABT8WKG7_9FLAO</name>
<evidence type="ECO:0000259" key="5">
    <source>
        <dbReference type="PROSITE" id="PS51480"/>
    </source>
</evidence>
<dbReference type="InterPro" id="IPR004006">
    <property type="entry name" value="DhaK_dom"/>
</dbReference>
<evidence type="ECO:0000256" key="1">
    <source>
        <dbReference type="ARBA" id="ARBA00022679"/>
    </source>
</evidence>
<evidence type="ECO:0000256" key="4">
    <source>
        <dbReference type="ARBA" id="ARBA00022840"/>
    </source>
</evidence>
<evidence type="ECO:0000256" key="3">
    <source>
        <dbReference type="ARBA" id="ARBA00022777"/>
    </source>
</evidence>
<keyword evidence="4" id="KW-0067">ATP-binding</keyword>
<dbReference type="SMART" id="SM01120">
    <property type="entry name" value="Dak2"/>
    <property type="match status" value="1"/>
</dbReference>
<dbReference type="PROSITE" id="PS51480">
    <property type="entry name" value="DHAL"/>
    <property type="match status" value="1"/>
</dbReference>
<dbReference type="SUPFAM" id="SSF82549">
    <property type="entry name" value="DAK1/DegV-like"/>
    <property type="match status" value="1"/>
</dbReference>
<feature type="domain" description="DhaL" evidence="5">
    <location>
        <begin position="352"/>
        <end position="542"/>
    </location>
</feature>
<dbReference type="Gene3D" id="1.25.40.340">
    <property type="match status" value="1"/>
</dbReference>
<dbReference type="Proteomes" id="UP001176806">
    <property type="component" value="Unassembled WGS sequence"/>
</dbReference>
<keyword evidence="2" id="KW-0547">Nucleotide-binding</keyword>
<reference evidence="7" key="1">
    <citation type="submission" date="2023-07" db="EMBL/GenBank/DDBJ databases">
        <title>Two novel species in the genus Flavivirga.</title>
        <authorList>
            <person name="Kwon K."/>
        </authorList>
    </citation>
    <scope>NUCLEOTIDE SEQUENCE</scope>
    <source>
        <strain evidence="7">KACC 14158</strain>
    </source>
</reference>
<proteinExistence type="predicted"/>
<dbReference type="Pfam" id="PF02734">
    <property type="entry name" value="Dak2"/>
    <property type="match status" value="1"/>
</dbReference>
<dbReference type="Gene3D" id="3.30.1180.20">
    <property type="entry name" value="Dihydroxyacetone kinase, domain 2"/>
    <property type="match status" value="1"/>
</dbReference>
<dbReference type="Gene3D" id="3.40.50.10440">
    <property type="entry name" value="Dihydroxyacetone kinase, domain 1"/>
    <property type="match status" value="1"/>
</dbReference>